<dbReference type="EMBL" id="MU006748">
    <property type="protein sequence ID" value="KAF2622080.1"/>
    <property type="molecule type" value="Genomic_DNA"/>
</dbReference>
<evidence type="ECO:0000313" key="1">
    <source>
        <dbReference type="EMBL" id="KAF2622080.1"/>
    </source>
</evidence>
<reference evidence="1" key="1">
    <citation type="journal article" date="2020" name="Stud. Mycol.">
        <title>101 Dothideomycetes genomes: a test case for predicting lifestyles and emergence of pathogens.</title>
        <authorList>
            <person name="Haridas S."/>
            <person name="Albert R."/>
            <person name="Binder M."/>
            <person name="Bloem J."/>
            <person name="Labutti K."/>
            <person name="Salamov A."/>
            <person name="Andreopoulos B."/>
            <person name="Baker S."/>
            <person name="Barry K."/>
            <person name="Bills G."/>
            <person name="Bluhm B."/>
            <person name="Cannon C."/>
            <person name="Castanera R."/>
            <person name="Culley D."/>
            <person name="Daum C."/>
            <person name="Ezra D."/>
            <person name="Gonzalez J."/>
            <person name="Henrissat B."/>
            <person name="Kuo A."/>
            <person name="Liang C."/>
            <person name="Lipzen A."/>
            <person name="Lutzoni F."/>
            <person name="Magnuson J."/>
            <person name="Mondo S."/>
            <person name="Nolan M."/>
            <person name="Ohm R."/>
            <person name="Pangilinan J."/>
            <person name="Park H.-J."/>
            <person name="Ramirez L."/>
            <person name="Alfaro M."/>
            <person name="Sun H."/>
            <person name="Tritt A."/>
            <person name="Yoshinaga Y."/>
            <person name="Zwiers L.-H."/>
            <person name="Turgeon B."/>
            <person name="Goodwin S."/>
            <person name="Spatafora J."/>
            <person name="Crous P."/>
            <person name="Grigoriev I."/>
        </authorList>
    </citation>
    <scope>NUCLEOTIDE SEQUENCE</scope>
    <source>
        <strain evidence="1">CBS 525.71</strain>
    </source>
</reference>
<keyword evidence="2" id="KW-1185">Reference proteome</keyword>
<name>A0ACB6RJJ4_9PLEO</name>
<protein>
    <submittedName>
        <fullName evidence="1">Uncharacterized protein</fullName>
    </submittedName>
</protein>
<comment type="caution">
    <text evidence="1">The sequence shown here is derived from an EMBL/GenBank/DDBJ whole genome shotgun (WGS) entry which is preliminary data.</text>
</comment>
<sequence>MTSFEDLDDDVLYLILDYLYLERVTILQSLRLTSLRLKDFADAVAHRNLLLIDDEVHEQITYRLAERLTDASDKICHYVRDLRVINFQGDEKSYCLNVALIADCLSHINRLDSFSWSCDAPISPRILDVLQQCFPRAQLCANVRLVDQTLFSTAQLHRLEISVPCTDLSGADSISLFRSLKQALLQLSGLRHLLLDTHRDVNTDRMEGAVIGCLQVPFEPGDRMPSLVSLKLRSRSYAFDEDHCKRLLASMDNEKLQHLTLGSQNPTNFFKVFLGSLPHLTNLEISYASLKDDSSHLRLKACSEFVAALASLRELVLRCDDLDLRADFPKMLTDVHGPNLRHLSLQARQEHIEGPVYCGNIRKFLWKFSNLRSLDMDFPDIRSYHRCPDCEGYQWGESNHFSFVPPLPSLRNVQLSIRAPFSECSLFMYVNKHAHCAICHLWTTFVDQPDSGLETLSIRFWRWESGRETRLRELIYDTTRLRGRLTVKVRHHREVPAVVYKEVWEKRWDRRVLVAFEV</sequence>
<organism evidence="1 2">
    <name type="scientific">Macroventuria anomochaeta</name>
    <dbReference type="NCBI Taxonomy" id="301207"/>
    <lineage>
        <taxon>Eukaryota</taxon>
        <taxon>Fungi</taxon>
        <taxon>Dikarya</taxon>
        <taxon>Ascomycota</taxon>
        <taxon>Pezizomycotina</taxon>
        <taxon>Dothideomycetes</taxon>
        <taxon>Pleosporomycetidae</taxon>
        <taxon>Pleosporales</taxon>
        <taxon>Pleosporineae</taxon>
        <taxon>Didymellaceae</taxon>
        <taxon>Macroventuria</taxon>
    </lineage>
</organism>
<evidence type="ECO:0000313" key="2">
    <source>
        <dbReference type="Proteomes" id="UP000799754"/>
    </source>
</evidence>
<dbReference type="Proteomes" id="UP000799754">
    <property type="component" value="Unassembled WGS sequence"/>
</dbReference>
<proteinExistence type="predicted"/>
<accession>A0ACB6RJJ4</accession>
<gene>
    <name evidence="1" type="ORF">BU25DRAFT_415608</name>
</gene>